<protein>
    <submittedName>
        <fullName evidence="5">Homocysteine S-methyltransferase</fullName>
    </submittedName>
</protein>
<keyword evidence="3" id="KW-0862">Zinc</keyword>
<feature type="binding site" evidence="3">
    <location>
        <position position="225"/>
    </location>
    <ligand>
        <name>Zn(2+)</name>
        <dbReference type="ChEBI" id="CHEBI:29105"/>
    </ligand>
</feature>
<dbReference type="PANTHER" id="PTHR11103:SF18">
    <property type="entry name" value="SLR1189 PROTEIN"/>
    <property type="match status" value="1"/>
</dbReference>
<dbReference type="AlphaFoldDB" id="A0A6P0CEI3"/>
<keyword evidence="6" id="KW-1185">Reference proteome</keyword>
<feature type="binding site" evidence="3">
    <location>
        <position position="293"/>
    </location>
    <ligand>
        <name>Zn(2+)</name>
        <dbReference type="ChEBI" id="CHEBI:29105"/>
    </ligand>
</feature>
<evidence type="ECO:0000313" key="5">
    <source>
        <dbReference type="EMBL" id="NEK24601.1"/>
    </source>
</evidence>
<organism evidence="5 6">
    <name type="scientific">Sulfitobacter sediminilitoris</name>
    <dbReference type="NCBI Taxonomy" id="2698830"/>
    <lineage>
        <taxon>Bacteria</taxon>
        <taxon>Pseudomonadati</taxon>
        <taxon>Pseudomonadota</taxon>
        <taxon>Alphaproteobacteria</taxon>
        <taxon>Rhodobacterales</taxon>
        <taxon>Roseobacteraceae</taxon>
        <taxon>Sulfitobacter</taxon>
    </lineage>
</organism>
<comment type="caution">
    <text evidence="5">The sequence shown here is derived from an EMBL/GenBank/DDBJ whole genome shotgun (WGS) entry which is preliminary data.</text>
</comment>
<feature type="binding site" evidence="3">
    <location>
        <position position="294"/>
    </location>
    <ligand>
        <name>Zn(2+)</name>
        <dbReference type="ChEBI" id="CHEBI:29105"/>
    </ligand>
</feature>
<reference evidence="5 6" key="1">
    <citation type="submission" date="2020-01" db="EMBL/GenBank/DDBJ databases">
        <title>Sulfitobacter sediminilitoris sp. nov., isolated from a tidal flat.</title>
        <authorList>
            <person name="Park S."/>
            <person name="Yoon J.-H."/>
        </authorList>
    </citation>
    <scope>NUCLEOTIDE SEQUENCE [LARGE SCALE GENOMIC DNA]</scope>
    <source>
        <strain evidence="5 6">JBTF-M27</strain>
    </source>
</reference>
<proteinExistence type="predicted"/>
<evidence type="ECO:0000256" key="3">
    <source>
        <dbReference type="PROSITE-ProRule" id="PRU00333"/>
    </source>
</evidence>
<dbReference type="PANTHER" id="PTHR11103">
    <property type="entry name" value="SLR1189 PROTEIN"/>
    <property type="match status" value="1"/>
</dbReference>
<dbReference type="GO" id="GO:0046872">
    <property type="term" value="F:metal ion binding"/>
    <property type="evidence" value="ECO:0007669"/>
    <property type="project" value="UniProtKB-KW"/>
</dbReference>
<keyword evidence="3" id="KW-0479">Metal-binding</keyword>
<dbReference type="InterPro" id="IPR036589">
    <property type="entry name" value="HCY_dom_sf"/>
</dbReference>
<dbReference type="PROSITE" id="PS50970">
    <property type="entry name" value="HCY"/>
    <property type="match status" value="1"/>
</dbReference>
<evidence type="ECO:0000256" key="1">
    <source>
        <dbReference type="ARBA" id="ARBA00022603"/>
    </source>
</evidence>
<feature type="domain" description="Hcy-binding" evidence="4">
    <location>
        <begin position="4"/>
        <end position="308"/>
    </location>
</feature>
<sequence length="311" mass="33571">MALHRDSIPQINGGVFLDYAGMETEIIFSKGMELPGFASYPLLETKDGRKMLAEYMRAFIEVGKSQGAGVIIESPTWLANRDRAAPLGYSPKDLAALNRSAIELVSKVRSEAGDLPTIICGIIGPRDDAYAPTEQMTAKEAETYHAEQVNVLAETEADIIGGYTVAYPAEAIGMVQAIKNTGMPAMISFTVETNGRLPTGETLGEAIEAVDAATDCYASYFMINCAHPDHFVDILSDEPWMQRLRGIMANASRCSHAELDEATELDDGDPVELGQQLAEIHGNHSQISILGGCCGTDMRHIDQIAKSAITN</sequence>
<dbReference type="SUPFAM" id="SSF82282">
    <property type="entry name" value="Homocysteine S-methyltransferase"/>
    <property type="match status" value="1"/>
</dbReference>
<dbReference type="InterPro" id="IPR003726">
    <property type="entry name" value="HCY_dom"/>
</dbReference>
<evidence type="ECO:0000256" key="2">
    <source>
        <dbReference type="ARBA" id="ARBA00022679"/>
    </source>
</evidence>
<dbReference type="Gene3D" id="3.20.20.330">
    <property type="entry name" value="Homocysteine-binding-like domain"/>
    <property type="match status" value="1"/>
</dbReference>
<dbReference type="EMBL" id="JAABNT010000018">
    <property type="protein sequence ID" value="NEK24601.1"/>
    <property type="molecule type" value="Genomic_DNA"/>
</dbReference>
<comment type="cofactor">
    <cofactor evidence="3">
        <name>Zn(2+)</name>
        <dbReference type="ChEBI" id="CHEBI:29105"/>
    </cofactor>
</comment>
<dbReference type="Proteomes" id="UP000468591">
    <property type="component" value="Unassembled WGS sequence"/>
</dbReference>
<dbReference type="RefSeq" id="WP_164355524.1">
    <property type="nucleotide sequence ID" value="NZ_JAABNT010000018.1"/>
</dbReference>
<evidence type="ECO:0000313" key="6">
    <source>
        <dbReference type="Proteomes" id="UP000468591"/>
    </source>
</evidence>
<evidence type="ECO:0000259" key="4">
    <source>
        <dbReference type="PROSITE" id="PS50970"/>
    </source>
</evidence>
<name>A0A6P0CEI3_9RHOB</name>
<keyword evidence="2 3" id="KW-0808">Transferase</keyword>
<dbReference type="GO" id="GO:0032259">
    <property type="term" value="P:methylation"/>
    <property type="evidence" value="ECO:0007669"/>
    <property type="project" value="UniProtKB-KW"/>
</dbReference>
<dbReference type="Pfam" id="PF02574">
    <property type="entry name" value="S-methyl_trans"/>
    <property type="match status" value="1"/>
</dbReference>
<accession>A0A6P0CEI3</accession>
<dbReference type="GO" id="GO:0008168">
    <property type="term" value="F:methyltransferase activity"/>
    <property type="evidence" value="ECO:0007669"/>
    <property type="project" value="UniProtKB-UniRule"/>
</dbReference>
<gene>
    <name evidence="5" type="ORF">GV827_19650</name>
</gene>
<keyword evidence="1 3" id="KW-0489">Methyltransferase</keyword>